<dbReference type="Proteomes" id="UP001280121">
    <property type="component" value="Unassembled WGS sequence"/>
</dbReference>
<dbReference type="PANTHER" id="PTHR45648">
    <property type="entry name" value="GDSL LIPASE/ACYLHYDROLASE FAMILY PROTEIN (AFU_ORTHOLOGUE AFUA_4G14700)"/>
    <property type="match status" value="1"/>
</dbReference>
<evidence type="ECO:0000256" key="2">
    <source>
        <dbReference type="ARBA" id="ARBA00022801"/>
    </source>
</evidence>
<gene>
    <name evidence="6" type="ORF">Ddye_019932</name>
</gene>
<dbReference type="CDD" id="cd01837">
    <property type="entry name" value="SGNH_plant_lipase_like"/>
    <property type="match status" value="1"/>
</dbReference>
<reference evidence="6" key="1">
    <citation type="journal article" date="2023" name="Plant J.">
        <title>Genome sequences and population genomics provide insights into the demographic history, inbreeding, and mutation load of two 'living fossil' tree species of Dipteronia.</title>
        <authorList>
            <person name="Feng Y."/>
            <person name="Comes H.P."/>
            <person name="Chen J."/>
            <person name="Zhu S."/>
            <person name="Lu R."/>
            <person name="Zhang X."/>
            <person name="Li P."/>
            <person name="Qiu J."/>
            <person name="Olsen K.M."/>
            <person name="Qiu Y."/>
        </authorList>
    </citation>
    <scope>NUCLEOTIDE SEQUENCE</scope>
    <source>
        <strain evidence="6">KIB01</strain>
    </source>
</reference>
<dbReference type="InterPro" id="IPR036514">
    <property type="entry name" value="SGNH_hydro_sf"/>
</dbReference>
<protein>
    <recommendedName>
        <fullName evidence="8">GDSL esterase/lipase</fullName>
    </recommendedName>
</protein>
<dbReference type="InterPro" id="IPR035669">
    <property type="entry name" value="SGNH_plant_lipase-like"/>
</dbReference>
<evidence type="ECO:0008006" key="8">
    <source>
        <dbReference type="Google" id="ProtNLM"/>
    </source>
</evidence>
<keyword evidence="2" id="KW-0378">Hydrolase</keyword>
<dbReference type="EMBL" id="JANJYI010000006">
    <property type="protein sequence ID" value="KAK2644737.1"/>
    <property type="molecule type" value="Genomic_DNA"/>
</dbReference>
<feature type="chain" id="PRO_5041973821" description="GDSL esterase/lipase" evidence="5">
    <location>
        <begin position="28"/>
        <end position="364"/>
    </location>
</feature>
<dbReference type="Pfam" id="PF00657">
    <property type="entry name" value="Lipase_GDSL"/>
    <property type="match status" value="1"/>
</dbReference>
<comment type="caution">
    <text evidence="6">The sequence shown here is derived from an EMBL/GenBank/DDBJ whole genome shotgun (WGS) entry which is preliminary data.</text>
</comment>
<sequence length="364" mass="40423">MAILLEGLKSIVFQISTLYLLLDICSGKEFPAIFTFGDSSVDVGNNYYIETTARPTLPYGIDFGTGKAAAGRYTNGRTIPDIIGQELGFRNFSPPYLSPMATGDIILKGVNYASAGSGILNDTGKNQGDLIDLEAQITYFGKTKQDIMIRIGKTAATSLLRESLYIIAIGSNDVRDHIFGSNQTNSLYSDADFHMLISTFRSQLIRLYYLGARKIVVTSCSCIGYAPFVRSGLLKEFIVPINQISQYYNSRLKKLLTELTTSLPGSMYVYSDVYSSLENIIRNGKTYGFENVYSGCCHGIGIFNKKSQCPTECQVCNNRNKYLFWDTGHPSDAGYLIMANRFMDGGLNYMSPMNIRQLMKFPVN</sequence>
<accession>A0AAD9TZ02</accession>
<keyword evidence="4" id="KW-0443">Lipid metabolism</keyword>
<name>A0AAD9TZ02_9ROSI</name>
<keyword evidence="3" id="KW-0442">Lipid degradation</keyword>
<dbReference type="GO" id="GO:0016788">
    <property type="term" value="F:hydrolase activity, acting on ester bonds"/>
    <property type="evidence" value="ECO:0007669"/>
    <property type="project" value="InterPro"/>
</dbReference>
<dbReference type="PANTHER" id="PTHR45648:SF9">
    <property type="entry name" value="PROLINE-RICH PROTEIN APG, PUTATIVE-RELATED"/>
    <property type="match status" value="1"/>
</dbReference>
<dbReference type="GO" id="GO:0016042">
    <property type="term" value="P:lipid catabolic process"/>
    <property type="evidence" value="ECO:0007669"/>
    <property type="project" value="UniProtKB-KW"/>
</dbReference>
<dbReference type="InterPro" id="IPR051058">
    <property type="entry name" value="GDSL_Est/Lipase"/>
</dbReference>
<evidence type="ECO:0000256" key="5">
    <source>
        <dbReference type="SAM" id="SignalP"/>
    </source>
</evidence>
<proteinExistence type="inferred from homology"/>
<evidence type="ECO:0000256" key="1">
    <source>
        <dbReference type="ARBA" id="ARBA00008668"/>
    </source>
</evidence>
<comment type="similarity">
    <text evidence="1">Belongs to the 'GDSL' lipolytic enzyme family.</text>
</comment>
<evidence type="ECO:0000313" key="7">
    <source>
        <dbReference type="Proteomes" id="UP001280121"/>
    </source>
</evidence>
<feature type="signal peptide" evidence="5">
    <location>
        <begin position="1"/>
        <end position="27"/>
    </location>
</feature>
<dbReference type="AlphaFoldDB" id="A0AAD9TZ02"/>
<organism evidence="6 7">
    <name type="scientific">Dipteronia dyeriana</name>
    <dbReference type="NCBI Taxonomy" id="168575"/>
    <lineage>
        <taxon>Eukaryota</taxon>
        <taxon>Viridiplantae</taxon>
        <taxon>Streptophyta</taxon>
        <taxon>Embryophyta</taxon>
        <taxon>Tracheophyta</taxon>
        <taxon>Spermatophyta</taxon>
        <taxon>Magnoliopsida</taxon>
        <taxon>eudicotyledons</taxon>
        <taxon>Gunneridae</taxon>
        <taxon>Pentapetalae</taxon>
        <taxon>rosids</taxon>
        <taxon>malvids</taxon>
        <taxon>Sapindales</taxon>
        <taxon>Sapindaceae</taxon>
        <taxon>Hippocastanoideae</taxon>
        <taxon>Acereae</taxon>
        <taxon>Dipteronia</taxon>
    </lineage>
</organism>
<evidence type="ECO:0000313" key="6">
    <source>
        <dbReference type="EMBL" id="KAK2644737.1"/>
    </source>
</evidence>
<dbReference type="Gene3D" id="3.40.50.1110">
    <property type="entry name" value="SGNH hydrolase"/>
    <property type="match status" value="1"/>
</dbReference>
<keyword evidence="7" id="KW-1185">Reference proteome</keyword>
<keyword evidence="5" id="KW-0732">Signal</keyword>
<dbReference type="InterPro" id="IPR001087">
    <property type="entry name" value="GDSL"/>
</dbReference>
<evidence type="ECO:0000256" key="3">
    <source>
        <dbReference type="ARBA" id="ARBA00022963"/>
    </source>
</evidence>
<evidence type="ECO:0000256" key="4">
    <source>
        <dbReference type="ARBA" id="ARBA00023098"/>
    </source>
</evidence>
<dbReference type="SUPFAM" id="SSF52266">
    <property type="entry name" value="SGNH hydrolase"/>
    <property type="match status" value="1"/>
</dbReference>